<protein>
    <submittedName>
        <fullName evidence="1">DNA-binding protein</fullName>
    </submittedName>
</protein>
<dbReference type="AlphaFoldDB" id="A0A6H2GZR4"/>
<name>A0A6H2GZR4_9BACL</name>
<accession>A0A6H2GZR4</accession>
<organism evidence="1 2">
    <name type="scientific">Paenibacillus albicereus</name>
    <dbReference type="NCBI Taxonomy" id="2726185"/>
    <lineage>
        <taxon>Bacteria</taxon>
        <taxon>Bacillati</taxon>
        <taxon>Bacillota</taxon>
        <taxon>Bacilli</taxon>
        <taxon>Bacillales</taxon>
        <taxon>Paenibacillaceae</taxon>
        <taxon>Paenibacillus</taxon>
    </lineage>
</organism>
<keyword evidence="1" id="KW-0238">DNA-binding</keyword>
<evidence type="ECO:0000313" key="2">
    <source>
        <dbReference type="Proteomes" id="UP000502136"/>
    </source>
</evidence>
<sequence length="105" mass="12121">MLEVKFDEDQLNRIINAAVDKALERHSLQNSLPPILNRQQFMELMDIGGTKATELFNREDFPVTRVAGTPRVLTHLLLEWCERHTDWTEKNAGPGWKRRRGGHAS</sequence>
<dbReference type="RefSeq" id="WP_168908480.1">
    <property type="nucleotide sequence ID" value="NZ_CP051428.1"/>
</dbReference>
<proteinExistence type="predicted"/>
<dbReference type="Proteomes" id="UP000502136">
    <property type="component" value="Chromosome"/>
</dbReference>
<dbReference type="GO" id="GO:0003677">
    <property type="term" value="F:DNA binding"/>
    <property type="evidence" value="ECO:0007669"/>
    <property type="project" value="UniProtKB-KW"/>
</dbReference>
<reference evidence="1 2" key="1">
    <citation type="submission" date="2020-04" db="EMBL/GenBank/DDBJ databases">
        <title>Novel Paenibacillus strain UniB2 isolated from commercial digestive syrup.</title>
        <authorList>
            <person name="Thorat V."/>
            <person name="Kirdat K."/>
            <person name="Tiwarekar B."/>
            <person name="Yadav A."/>
        </authorList>
    </citation>
    <scope>NUCLEOTIDE SEQUENCE [LARGE SCALE GENOMIC DNA]</scope>
    <source>
        <strain evidence="1 2">UniB2</strain>
    </source>
</reference>
<gene>
    <name evidence="1" type="ORF">HGI30_16055</name>
</gene>
<dbReference type="KEGG" id="palr:HGI30_16055"/>
<keyword evidence="2" id="KW-1185">Reference proteome</keyword>
<evidence type="ECO:0000313" key="1">
    <source>
        <dbReference type="EMBL" id="QJC52931.1"/>
    </source>
</evidence>
<dbReference type="EMBL" id="CP051428">
    <property type="protein sequence ID" value="QJC52931.1"/>
    <property type="molecule type" value="Genomic_DNA"/>
</dbReference>